<feature type="binding site" evidence="13">
    <location>
        <position position="254"/>
    </location>
    <ligand>
        <name>Mg(2+)</name>
        <dbReference type="ChEBI" id="CHEBI:18420"/>
        <note>shared with beta subunit</note>
    </ligand>
</feature>
<evidence type="ECO:0000256" key="7">
    <source>
        <dbReference type="ARBA" id="ARBA00022741"/>
    </source>
</evidence>
<name>A0A9D1G278_9FIRM</name>
<evidence type="ECO:0000256" key="14">
    <source>
        <dbReference type="SAM" id="Coils"/>
    </source>
</evidence>
<keyword evidence="5 13" id="KW-0436">Ligase</keyword>
<evidence type="ECO:0000256" key="3">
    <source>
        <dbReference type="ARBA" id="ARBA00011209"/>
    </source>
</evidence>
<dbReference type="InterPro" id="IPR010978">
    <property type="entry name" value="tRNA-bd_arm"/>
</dbReference>
<dbReference type="InterPro" id="IPR002319">
    <property type="entry name" value="Phenylalanyl-tRNA_Synthase"/>
</dbReference>
<organism evidence="16 17">
    <name type="scientific">Candidatus Alectryocaccomicrobium excrementavium</name>
    <dbReference type="NCBI Taxonomy" id="2840668"/>
    <lineage>
        <taxon>Bacteria</taxon>
        <taxon>Bacillati</taxon>
        <taxon>Bacillota</taxon>
        <taxon>Clostridia</taxon>
        <taxon>Candidatus Alectryocaccomicrobium</taxon>
    </lineage>
</organism>
<evidence type="ECO:0000256" key="5">
    <source>
        <dbReference type="ARBA" id="ARBA00022598"/>
    </source>
</evidence>
<evidence type="ECO:0000256" key="6">
    <source>
        <dbReference type="ARBA" id="ARBA00022723"/>
    </source>
</evidence>
<evidence type="ECO:0000256" key="10">
    <source>
        <dbReference type="ARBA" id="ARBA00022917"/>
    </source>
</evidence>
<dbReference type="FunFam" id="3.30.930.10:FF:000003">
    <property type="entry name" value="Phenylalanine--tRNA ligase alpha subunit"/>
    <property type="match status" value="1"/>
</dbReference>
<dbReference type="Pfam" id="PF02912">
    <property type="entry name" value="Phe_tRNA-synt_N"/>
    <property type="match status" value="1"/>
</dbReference>
<dbReference type="GO" id="GO:0016740">
    <property type="term" value="F:transferase activity"/>
    <property type="evidence" value="ECO:0007669"/>
    <property type="project" value="UniProtKB-ARBA"/>
</dbReference>
<dbReference type="InterPro" id="IPR045864">
    <property type="entry name" value="aa-tRNA-synth_II/BPL/LPL"/>
</dbReference>
<dbReference type="EMBL" id="DVJN01000223">
    <property type="protein sequence ID" value="HIS93699.1"/>
    <property type="molecule type" value="Genomic_DNA"/>
</dbReference>
<evidence type="ECO:0000256" key="1">
    <source>
        <dbReference type="ARBA" id="ARBA00004496"/>
    </source>
</evidence>
<keyword evidence="14" id="KW-0175">Coiled coil</keyword>
<evidence type="ECO:0000313" key="16">
    <source>
        <dbReference type="EMBL" id="HIS93699.1"/>
    </source>
</evidence>
<feature type="coiled-coil region" evidence="14">
    <location>
        <begin position="61"/>
        <end position="88"/>
    </location>
</feature>
<reference evidence="16" key="1">
    <citation type="submission" date="2020-10" db="EMBL/GenBank/DDBJ databases">
        <authorList>
            <person name="Gilroy R."/>
        </authorList>
    </citation>
    <scope>NUCLEOTIDE SEQUENCE</scope>
    <source>
        <strain evidence="16">13766</strain>
    </source>
</reference>
<comment type="catalytic activity">
    <reaction evidence="12 13">
        <text>tRNA(Phe) + L-phenylalanine + ATP = L-phenylalanyl-tRNA(Phe) + AMP + diphosphate + H(+)</text>
        <dbReference type="Rhea" id="RHEA:19413"/>
        <dbReference type="Rhea" id="RHEA-COMP:9668"/>
        <dbReference type="Rhea" id="RHEA-COMP:9699"/>
        <dbReference type="ChEBI" id="CHEBI:15378"/>
        <dbReference type="ChEBI" id="CHEBI:30616"/>
        <dbReference type="ChEBI" id="CHEBI:33019"/>
        <dbReference type="ChEBI" id="CHEBI:58095"/>
        <dbReference type="ChEBI" id="CHEBI:78442"/>
        <dbReference type="ChEBI" id="CHEBI:78531"/>
        <dbReference type="ChEBI" id="CHEBI:456215"/>
        <dbReference type="EC" id="6.1.1.20"/>
    </reaction>
</comment>
<keyword evidence="9 13" id="KW-0460">Magnesium</keyword>
<dbReference type="SUPFAM" id="SSF55681">
    <property type="entry name" value="Class II aaRS and biotin synthetases"/>
    <property type="match status" value="1"/>
</dbReference>
<comment type="cofactor">
    <cofactor evidence="13">
        <name>Mg(2+)</name>
        <dbReference type="ChEBI" id="CHEBI:18420"/>
    </cofactor>
    <text evidence="13">Binds 2 magnesium ions per tetramer.</text>
</comment>
<sequence length="340" mass="38178">MQEKLQSIRERALERLNQAADTGVLEQIRVAVLGKKGELTALLRSMGQLAPEERPAMGQKVNELRALIEEKLAERERALKEREKEARLQKEAIDVTLPVQPRTSGAMHPCSIVLDQLLTIFTGMGFEVVEGPEVEYDHYNFELLNLPKNHPARDAQDTFYIDDNIVLRTHTSPVQARIMTTRKPPIRIVCPGRTYRVDEADATHSPVFQQIEGLVIDEGISMSDLKGTLDAFASRLYGEGITTRFRPSYFPFTEPSAEVDLTCANCKGAGCRVCKGTGWIEVLGAGMVNPKVLEMCGIDPGKYTGFAFGIGIERITMLKYGVPNMKYLWENDVRFLKQFR</sequence>
<dbReference type="CDD" id="cd00496">
    <property type="entry name" value="PheRS_alpha_core"/>
    <property type="match status" value="1"/>
</dbReference>
<dbReference type="GO" id="GO:0000287">
    <property type="term" value="F:magnesium ion binding"/>
    <property type="evidence" value="ECO:0007669"/>
    <property type="project" value="UniProtKB-UniRule"/>
</dbReference>
<dbReference type="PANTHER" id="PTHR11538">
    <property type="entry name" value="PHENYLALANYL-TRNA SYNTHETASE"/>
    <property type="match status" value="1"/>
</dbReference>
<keyword evidence="6 13" id="KW-0479">Metal-binding</keyword>
<evidence type="ECO:0000256" key="13">
    <source>
        <dbReference type="HAMAP-Rule" id="MF_00281"/>
    </source>
</evidence>
<evidence type="ECO:0000256" key="4">
    <source>
        <dbReference type="ARBA" id="ARBA00022490"/>
    </source>
</evidence>
<dbReference type="PANTHER" id="PTHR11538:SF41">
    <property type="entry name" value="PHENYLALANINE--TRNA LIGASE, MITOCHONDRIAL"/>
    <property type="match status" value="1"/>
</dbReference>
<comment type="similarity">
    <text evidence="2 13">Belongs to the class-II aminoacyl-tRNA synthetase family. Phe-tRNA synthetase alpha subunit type 1 subfamily.</text>
</comment>
<keyword evidence="11 13" id="KW-0030">Aminoacyl-tRNA synthetase</keyword>
<comment type="subunit">
    <text evidence="3 13">Tetramer of two alpha and two beta subunits.</text>
</comment>
<dbReference type="InterPro" id="IPR004188">
    <property type="entry name" value="Phe-tRNA_ligase_II_N"/>
</dbReference>
<comment type="caution">
    <text evidence="16">The sequence shown here is derived from an EMBL/GenBank/DDBJ whole genome shotgun (WGS) entry which is preliminary data.</text>
</comment>
<dbReference type="EC" id="6.1.1.20" evidence="13"/>
<keyword evidence="8 13" id="KW-0067">ATP-binding</keyword>
<keyword evidence="10 13" id="KW-0648">Protein biosynthesis</keyword>
<reference evidence="16" key="2">
    <citation type="journal article" date="2021" name="PeerJ">
        <title>Extensive microbial diversity within the chicken gut microbiome revealed by metagenomics and culture.</title>
        <authorList>
            <person name="Gilroy R."/>
            <person name="Ravi A."/>
            <person name="Getino M."/>
            <person name="Pursley I."/>
            <person name="Horton D.L."/>
            <person name="Alikhan N.F."/>
            <person name="Baker D."/>
            <person name="Gharbi K."/>
            <person name="Hall N."/>
            <person name="Watson M."/>
            <person name="Adriaenssens E.M."/>
            <person name="Foster-Nyarko E."/>
            <person name="Jarju S."/>
            <person name="Secka A."/>
            <person name="Antonio M."/>
            <person name="Oren A."/>
            <person name="Chaudhuri R.R."/>
            <person name="La Ragione R."/>
            <person name="Hildebrand F."/>
            <person name="Pallen M.J."/>
        </authorList>
    </citation>
    <scope>NUCLEOTIDE SEQUENCE</scope>
    <source>
        <strain evidence="16">13766</strain>
    </source>
</reference>
<proteinExistence type="inferred from homology"/>
<comment type="subcellular location">
    <subcellularLocation>
        <location evidence="1 13">Cytoplasm</location>
    </subcellularLocation>
</comment>
<dbReference type="PROSITE" id="PS50862">
    <property type="entry name" value="AA_TRNA_LIGASE_II"/>
    <property type="match status" value="1"/>
</dbReference>
<evidence type="ECO:0000259" key="15">
    <source>
        <dbReference type="PROSITE" id="PS50862"/>
    </source>
</evidence>
<gene>
    <name evidence="13 16" type="primary">pheS</name>
    <name evidence="16" type="ORF">IAA84_11855</name>
</gene>
<dbReference type="GO" id="GO:0005737">
    <property type="term" value="C:cytoplasm"/>
    <property type="evidence" value="ECO:0007669"/>
    <property type="project" value="UniProtKB-SubCell"/>
</dbReference>
<protein>
    <recommendedName>
        <fullName evidence="13">Phenylalanine--tRNA ligase alpha subunit</fullName>
        <ecNumber evidence="13">6.1.1.20</ecNumber>
    </recommendedName>
    <alternativeName>
        <fullName evidence="13">Phenylalanyl-tRNA synthetase alpha subunit</fullName>
        <shortName evidence="13">PheRS</shortName>
    </alternativeName>
</protein>
<evidence type="ECO:0000256" key="11">
    <source>
        <dbReference type="ARBA" id="ARBA00023146"/>
    </source>
</evidence>
<dbReference type="InterPro" id="IPR022911">
    <property type="entry name" value="Phe_tRNA_ligase_alpha1_bac"/>
</dbReference>
<dbReference type="GO" id="GO:0006432">
    <property type="term" value="P:phenylalanyl-tRNA aminoacylation"/>
    <property type="evidence" value="ECO:0007669"/>
    <property type="project" value="UniProtKB-UniRule"/>
</dbReference>
<dbReference type="HAMAP" id="MF_00281">
    <property type="entry name" value="Phe_tRNA_synth_alpha1"/>
    <property type="match status" value="1"/>
</dbReference>
<evidence type="ECO:0000256" key="12">
    <source>
        <dbReference type="ARBA" id="ARBA00049255"/>
    </source>
</evidence>
<dbReference type="InterPro" id="IPR004529">
    <property type="entry name" value="Phe-tRNA-synth_IIc_asu"/>
</dbReference>
<evidence type="ECO:0000313" key="17">
    <source>
        <dbReference type="Proteomes" id="UP000824140"/>
    </source>
</evidence>
<feature type="domain" description="Aminoacyl-transfer RNA synthetases class-II family profile" evidence="15">
    <location>
        <begin position="125"/>
        <end position="338"/>
    </location>
</feature>
<dbReference type="NCBIfam" id="TIGR00468">
    <property type="entry name" value="pheS"/>
    <property type="match status" value="1"/>
</dbReference>
<dbReference type="Pfam" id="PF01409">
    <property type="entry name" value="tRNA-synt_2d"/>
    <property type="match status" value="1"/>
</dbReference>
<dbReference type="SUPFAM" id="SSF46589">
    <property type="entry name" value="tRNA-binding arm"/>
    <property type="match status" value="1"/>
</dbReference>
<dbReference type="AlphaFoldDB" id="A0A9D1G278"/>
<dbReference type="GO" id="GO:0004826">
    <property type="term" value="F:phenylalanine-tRNA ligase activity"/>
    <property type="evidence" value="ECO:0007669"/>
    <property type="project" value="UniProtKB-UniRule"/>
</dbReference>
<dbReference type="GO" id="GO:0140096">
    <property type="term" value="F:catalytic activity, acting on a protein"/>
    <property type="evidence" value="ECO:0007669"/>
    <property type="project" value="UniProtKB-ARBA"/>
</dbReference>
<dbReference type="InterPro" id="IPR006195">
    <property type="entry name" value="aa-tRNA-synth_II"/>
</dbReference>
<dbReference type="Gene3D" id="3.30.930.10">
    <property type="entry name" value="Bira Bifunctional Protein, Domain 2"/>
    <property type="match status" value="1"/>
</dbReference>
<dbReference type="Proteomes" id="UP000824140">
    <property type="component" value="Unassembled WGS sequence"/>
</dbReference>
<dbReference type="GO" id="GO:0005524">
    <property type="term" value="F:ATP binding"/>
    <property type="evidence" value="ECO:0007669"/>
    <property type="project" value="UniProtKB-UniRule"/>
</dbReference>
<dbReference type="GO" id="GO:0000049">
    <property type="term" value="F:tRNA binding"/>
    <property type="evidence" value="ECO:0007669"/>
    <property type="project" value="InterPro"/>
</dbReference>
<evidence type="ECO:0000256" key="8">
    <source>
        <dbReference type="ARBA" id="ARBA00022840"/>
    </source>
</evidence>
<keyword evidence="7 13" id="KW-0547">Nucleotide-binding</keyword>
<evidence type="ECO:0000256" key="9">
    <source>
        <dbReference type="ARBA" id="ARBA00022842"/>
    </source>
</evidence>
<evidence type="ECO:0000256" key="2">
    <source>
        <dbReference type="ARBA" id="ARBA00010207"/>
    </source>
</evidence>
<accession>A0A9D1G278</accession>
<keyword evidence="4 13" id="KW-0963">Cytoplasm</keyword>